<organism evidence="3 4">
    <name type="scientific">Paenibacillus eucommiae</name>
    <dbReference type="NCBI Taxonomy" id="1355755"/>
    <lineage>
        <taxon>Bacteria</taxon>
        <taxon>Bacillati</taxon>
        <taxon>Bacillota</taxon>
        <taxon>Bacilli</taxon>
        <taxon>Bacillales</taxon>
        <taxon>Paenibacillaceae</taxon>
        <taxon>Paenibacillus</taxon>
    </lineage>
</organism>
<reference evidence="3 4" key="1">
    <citation type="submission" date="2021-03" db="EMBL/GenBank/DDBJ databases">
        <title>Genomic Encyclopedia of Type Strains, Phase IV (KMG-IV): sequencing the most valuable type-strain genomes for metagenomic binning, comparative biology and taxonomic classification.</title>
        <authorList>
            <person name="Goeker M."/>
        </authorList>
    </citation>
    <scope>NUCLEOTIDE SEQUENCE [LARGE SCALE GENOMIC DNA]</scope>
    <source>
        <strain evidence="3 4">DSM 26048</strain>
    </source>
</reference>
<name>A0ABS4J6U2_9BACL</name>
<keyword evidence="1" id="KW-0547">Nucleotide-binding</keyword>
<dbReference type="RefSeq" id="WP_209977341.1">
    <property type="nucleotide sequence ID" value="NZ_JAGGLB010000035.1"/>
</dbReference>
<protein>
    <submittedName>
        <fullName evidence="3">Circularly permuted ATP-grasp superfamily protein</fullName>
    </submittedName>
</protein>
<evidence type="ECO:0000313" key="3">
    <source>
        <dbReference type="EMBL" id="MBP1995555.1"/>
    </source>
</evidence>
<evidence type="ECO:0000259" key="2">
    <source>
        <dbReference type="PROSITE" id="PS50975"/>
    </source>
</evidence>
<dbReference type="EMBL" id="JAGGLB010000035">
    <property type="protein sequence ID" value="MBP1995555.1"/>
    <property type="molecule type" value="Genomic_DNA"/>
</dbReference>
<dbReference type="Pfam" id="PF14398">
    <property type="entry name" value="ATPgrasp_YheCD"/>
    <property type="match status" value="1"/>
</dbReference>
<accession>A0ABS4J6U2</accession>
<keyword evidence="4" id="KW-1185">Reference proteome</keyword>
<evidence type="ECO:0000313" key="4">
    <source>
        <dbReference type="Proteomes" id="UP001519287"/>
    </source>
</evidence>
<dbReference type="Gene3D" id="3.30.470.20">
    <property type="entry name" value="ATP-grasp fold, B domain"/>
    <property type="match status" value="1"/>
</dbReference>
<dbReference type="Proteomes" id="UP001519287">
    <property type="component" value="Unassembled WGS sequence"/>
</dbReference>
<keyword evidence="1" id="KW-0067">ATP-binding</keyword>
<dbReference type="SUPFAM" id="SSF56059">
    <property type="entry name" value="Glutathione synthetase ATP-binding domain-like"/>
    <property type="match status" value="1"/>
</dbReference>
<feature type="domain" description="ATP-grasp" evidence="2">
    <location>
        <begin position="16"/>
        <end position="243"/>
    </location>
</feature>
<dbReference type="InterPro" id="IPR011761">
    <property type="entry name" value="ATP-grasp"/>
</dbReference>
<comment type="caution">
    <text evidence="3">The sequence shown here is derived from an EMBL/GenBank/DDBJ whole genome shotgun (WGS) entry which is preliminary data.</text>
</comment>
<proteinExistence type="predicted"/>
<dbReference type="PROSITE" id="PS50975">
    <property type="entry name" value="ATP_GRASP"/>
    <property type="match status" value="1"/>
</dbReference>
<sequence length="248" mass="27822">MGYKLDKMFKHIIMAKSPELASSLPDTRKMSNHAFHTLVARYRKVIIKPSAGSGGFGVIQVASIGKGKYEVHYEKTKKTISGQKEAYAFVHSKTKKAPHMIQQRIPLSEIKGRPFDIRVMVQREGKSNWTITGKLAKLAGSGYIVTNIARSKGTVIPLITAIERSNITGTSAKEIQKKMDKVSTKTAQILHAHYPWLHTIGMDIGLDSNGKVWIIEANFAPSISLFLHLKDKSFYKRIQSYSRKHKSK</sequence>
<gene>
    <name evidence="3" type="ORF">J2Z66_007197</name>
</gene>
<dbReference type="InterPro" id="IPR026838">
    <property type="entry name" value="YheC/D"/>
</dbReference>
<evidence type="ECO:0000256" key="1">
    <source>
        <dbReference type="PROSITE-ProRule" id="PRU00409"/>
    </source>
</evidence>